<evidence type="ECO:0000313" key="2">
    <source>
        <dbReference type="Proteomes" id="UP000824469"/>
    </source>
</evidence>
<evidence type="ECO:0000313" key="1">
    <source>
        <dbReference type="EMBL" id="KAH9292529.1"/>
    </source>
</evidence>
<organism evidence="1 2">
    <name type="scientific">Taxus chinensis</name>
    <name type="common">Chinese yew</name>
    <name type="synonym">Taxus wallichiana var. chinensis</name>
    <dbReference type="NCBI Taxonomy" id="29808"/>
    <lineage>
        <taxon>Eukaryota</taxon>
        <taxon>Viridiplantae</taxon>
        <taxon>Streptophyta</taxon>
        <taxon>Embryophyta</taxon>
        <taxon>Tracheophyta</taxon>
        <taxon>Spermatophyta</taxon>
        <taxon>Pinopsida</taxon>
        <taxon>Pinidae</taxon>
        <taxon>Conifers II</taxon>
        <taxon>Cupressales</taxon>
        <taxon>Taxaceae</taxon>
        <taxon>Taxus</taxon>
    </lineage>
</organism>
<protein>
    <submittedName>
        <fullName evidence="1">Uncharacterized protein</fullName>
    </submittedName>
</protein>
<feature type="non-terminal residue" evidence="1">
    <location>
        <position position="1"/>
    </location>
</feature>
<dbReference type="Proteomes" id="UP000824469">
    <property type="component" value="Unassembled WGS sequence"/>
</dbReference>
<accession>A0AA38C8C6</accession>
<dbReference type="EMBL" id="JAHRHJ020002999">
    <property type="protein sequence ID" value="KAH9292529.1"/>
    <property type="molecule type" value="Genomic_DNA"/>
</dbReference>
<name>A0AA38C8C6_TAXCH</name>
<reference evidence="1 2" key="1">
    <citation type="journal article" date="2021" name="Nat. Plants">
        <title>The Taxus genome provides insights into paclitaxel biosynthesis.</title>
        <authorList>
            <person name="Xiong X."/>
            <person name="Gou J."/>
            <person name="Liao Q."/>
            <person name="Li Y."/>
            <person name="Zhou Q."/>
            <person name="Bi G."/>
            <person name="Li C."/>
            <person name="Du R."/>
            <person name="Wang X."/>
            <person name="Sun T."/>
            <person name="Guo L."/>
            <person name="Liang H."/>
            <person name="Lu P."/>
            <person name="Wu Y."/>
            <person name="Zhang Z."/>
            <person name="Ro D.K."/>
            <person name="Shang Y."/>
            <person name="Huang S."/>
            <person name="Yan J."/>
        </authorList>
    </citation>
    <scope>NUCLEOTIDE SEQUENCE [LARGE SCALE GENOMIC DNA]</scope>
    <source>
        <strain evidence="1">Ta-2019</strain>
    </source>
</reference>
<keyword evidence="2" id="KW-1185">Reference proteome</keyword>
<gene>
    <name evidence="1" type="ORF">KI387_042285</name>
</gene>
<dbReference type="AlphaFoldDB" id="A0AA38C8C6"/>
<proteinExistence type="predicted"/>
<sequence>CGKVKRIQGVEGLKSLRRLHVTGCRLASSGSSKLKPRQLIKETHCLELFSFSANEVPDSLQHKMKVNGDDLLYVALDSNEKCSGLILCFMVRFKSGISSVTIELSTLRNGIEIFNTRLVNHSKNVEGDQMFVHILRKNHPMAMVVQSGDVIRAKADRDDERKFIRNGGMQFFSEGNDGKREDIILERLGKELTKIMRDHNENLAIEDEE</sequence>
<comment type="caution">
    <text evidence="1">The sequence shown here is derived from an EMBL/GenBank/DDBJ whole genome shotgun (WGS) entry which is preliminary data.</text>
</comment>